<organism evidence="10 11">
    <name type="scientific">Fervidobacterium nodosum (strain ATCC 35602 / DSM 5306 / Rt17-B1)</name>
    <dbReference type="NCBI Taxonomy" id="381764"/>
    <lineage>
        <taxon>Bacteria</taxon>
        <taxon>Thermotogati</taxon>
        <taxon>Thermotogota</taxon>
        <taxon>Thermotogae</taxon>
        <taxon>Thermotogales</taxon>
        <taxon>Fervidobacteriaceae</taxon>
        <taxon>Fervidobacterium</taxon>
    </lineage>
</organism>
<dbReference type="PANTHER" id="PTHR34308">
    <property type="entry name" value="COBALAMIN BIOSYNTHESIS PROTEIN CBIB"/>
    <property type="match status" value="1"/>
</dbReference>
<keyword evidence="6 9" id="KW-0812">Transmembrane</keyword>
<keyword evidence="8 9" id="KW-0472">Membrane</keyword>
<evidence type="ECO:0000256" key="7">
    <source>
        <dbReference type="ARBA" id="ARBA00022989"/>
    </source>
</evidence>
<dbReference type="eggNOG" id="COG1270">
    <property type="taxonomic scope" value="Bacteria"/>
</dbReference>
<dbReference type="Pfam" id="PF03186">
    <property type="entry name" value="CobD_Cbib"/>
    <property type="match status" value="1"/>
</dbReference>
<evidence type="ECO:0000256" key="5">
    <source>
        <dbReference type="ARBA" id="ARBA00022573"/>
    </source>
</evidence>
<dbReference type="GO" id="GO:0005886">
    <property type="term" value="C:plasma membrane"/>
    <property type="evidence" value="ECO:0007669"/>
    <property type="project" value="UniProtKB-SubCell"/>
</dbReference>
<feature type="transmembrane region" description="Helical" evidence="9">
    <location>
        <begin position="7"/>
        <end position="31"/>
    </location>
</feature>
<evidence type="ECO:0000256" key="6">
    <source>
        <dbReference type="ARBA" id="ARBA00022692"/>
    </source>
</evidence>
<name>A7HMT4_FERNB</name>
<evidence type="ECO:0000256" key="3">
    <source>
        <dbReference type="ARBA" id="ARBA00006263"/>
    </source>
</evidence>
<dbReference type="NCBIfam" id="TIGR00380">
    <property type="entry name" value="cobal_cbiB"/>
    <property type="match status" value="1"/>
</dbReference>
<feature type="transmembrane region" description="Helical" evidence="9">
    <location>
        <begin position="51"/>
        <end position="75"/>
    </location>
</feature>
<keyword evidence="7 9" id="KW-1133">Transmembrane helix</keyword>
<evidence type="ECO:0000256" key="1">
    <source>
        <dbReference type="ARBA" id="ARBA00004651"/>
    </source>
</evidence>
<gene>
    <name evidence="9" type="primary">cobD</name>
    <name evidence="10" type="ordered locus">Fnod_1370</name>
</gene>
<dbReference type="EMBL" id="CP000771">
    <property type="protein sequence ID" value="ABS61217.1"/>
    <property type="molecule type" value="Genomic_DNA"/>
</dbReference>
<evidence type="ECO:0000256" key="8">
    <source>
        <dbReference type="ARBA" id="ARBA00023136"/>
    </source>
</evidence>
<dbReference type="AlphaFoldDB" id="A7HMT4"/>
<reference evidence="10 11" key="1">
    <citation type="submission" date="2007-07" db="EMBL/GenBank/DDBJ databases">
        <title>Complete sequence of Fervidobacterium nodosum Rt17-B1.</title>
        <authorList>
            <consortium name="US DOE Joint Genome Institute"/>
            <person name="Copeland A."/>
            <person name="Lucas S."/>
            <person name="Lapidus A."/>
            <person name="Barry K."/>
            <person name="Glavina del Rio T."/>
            <person name="Dalin E."/>
            <person name="Tice H."/>
            <person name="Pitluck S."/>
            <person name="Saunders E."/>
            <person name="Brettin T."/>
            <person name="Bruce D."/>
            <person name="Detter J.C."/>
            <person name="Han C."/>
            <person name="Schmutz J."/>
            <person name="Larimer F."/>
            <person name="Land M."/>
            <person name="Hauser L."/>
            <person name="Kyrpides N."/>
            <person name="Mikhailova N."/>
            <person name="Nelson K."/>
            <person name="Gogarten J.P."/>
            <person name="Noll K."/>
            <person name="Richardson P."/>
        </authorList>
    </citation>
    <scope>NUCLEOTIDE SEQUENCE [LARGE SCALE GENOMIC DNA]</scope>
    <source>
        <strain evidence="11">ATCC 35602 / DSM 5306 / Rt17-B1</strain>
    </source>
</reference>
<dbReference type="PANTHER" id="PTHR34308:SF1">
    <property type="entry name" value="COBALAMIN BIOSYNTHESIS PROTEIN CBIB"/>
    <property type="match status" value="1"/>
</dbReference>
<dbReference type="InterPro" id="IPR004485">
    <property type="entry name" value="Cobalamin_biosynth_CobD/CbiB"/>
</dbReference>
<dbReference type="UniPathway" id="UPA00148"/>
<feature type="transmembrane region" description="Helical" evidence="9">
    <location>
        <begin position="157"/>
        <end position="174"/>
    </location>
</feature>
<accession>A7HMT4</accession>
<evidence type="ECO:0000313" key="11">
    <source>
        <dbReference type="Proteomes" id="UP000002415"/>
    </source>
</evidence>
<dbReference type="Proteomes" id="UP000002415">
    <property type="component" value="Chromosome"/>
</dbReference>
<evidence type="ECO:0000313" key="10">
    <source>
        <dbReference type="EMBL" id="ABS61217.1"/>
    </source>
</evidence>
<comment type="pathway">
    <text evidence="2 9">Cofactor biosynthesis; adenosylcobalamin biosynthesis.</text>
</comment>
<keyword evidence="11" id="KW-1185">Reference proteome</keyword>
<comment type="subcellular location">
    <subcellularLocation>
        <location evidence="1 9">Cell membrane</location>
        <topology evidence="1 9">Multi-pass membrane protein</topology>
    </subcellularLocation>
</comment>
<comment type="similarity">
    <text evidence="3 9">Belongs to the CobD/CbiB family.</text>
</comment>
<dbReference type="GO" id="GO:0048472">
    <property type="term" value="F:threonine-phosphate decarboxylase activity"/>
    <property type="evidence" value="ECO:0007669"/>
    <property type="project" value="InterPro"/>
</dbReference>
<feature type="transmembrane region" description="Helical" evidence="9">
    <location>
        <begin position="275"/>
        <end position="293"/>
    </location>
</feature>
<keyword evidence="5 9" id="KW-0169">Cobalamin biosynthesis</keyword>
<evidence type="ECO:0000256" key="4">
    <source>
        <dbReference type="ARBA" id="ARBA00022475"/>
    </source>
</evidence>
<keyword evidence="4 9" id="KW-1003">Cell membrane</keyword>
<feature type="transmembrane region" description="Helical" evidence="9">
    <location>
        <begin position="231"/>
        <end position="251"/>
    </location>
</feature>
<evidence type="ECO:0000256" key="9">
    <source>
        <dbReference type="HAMAP-Rule" id="MF_00024"/>
    </source>
</evidence>
<comment type="function">
    <text evidence="9">Converts cobyric acid to cobinamide by the addition of aminopropanol on the F carboxylic group.</text>
</comment>
<dbReference type="KEGG" id="fno:Fnod_1370"/>
<evidence type="ECO:0000256" key="2">
    <source>
        <dbReference type="ARBA" id="ARBA00004953"/>
    </source>
</evidence>
<reference evidence="10 11" key="2">
    <citation type="journal article" date="2009" name="Proc. Natl. Acad. Sci. U.S.A.">
        <title>On the chimeric nature, thermophilic origin, and phylogenetic placement of the Thermotogales.</title>
        <authorList>
            <person name="Zhaxybayeva O."/>
            <person name="Swithers K.S."/>
            <person name="Lapierre P."/>
            <person name="Fournier G.P."/>
            <person name="Bickhart D.M."/>
            <person name="DeBoy R.T."/>
            <person name="Nelson K.E."/>
            <person name="Nesbo C.L."/>
            <person name="Doolittle W.F."/>
            <person name="Gogarten J.P."/>
            <person name="Noll K.M."/>
        </authorList>
    </citation>
    <scope>NUCLEOTIDE SEQUENCE [LARGE SCALE GENOMIC DNA]</scope>
    <source>
        <strain evidence="11">ATCC 35602 / DSM 5306 / Rt17-B1</strain>
    </source>
</reference>
<dbReference type="HAMAP" id="MF_00024">
    <property type="entry name" value="CobD_CbiB"/>
    <property type="match status" value="1"/>
</dbReference>
<proteinExistence type="inferred from homology"/>
<dbReference type="STRING" id="381764.Fnod_1370"/>
<dbReference type="GO" id="GO:0009236">
    <property type="term" value="P:cobalamin biosynthetic process"/>
    <property type="evidence" value="ECO:0007669"/>
    <property type="project" value="UniProtKB-UniRule"/>
</dbReference>
<dbReference type="HOGENOM" id="CLU_054212_0_2_0"/>
<sequence length="294" mass="33601">MGINEKVLVFLLALIIDLFFGEFPSVIHPVVYMGRVGKFFDNIYKSRSSKAVSFVLGMISLIVELIIWGGLGYFLQSFSKRFTIAMIFEVCILKSTFSIRSLYEHVKRCYTNDVELLRKNVSMIVSRDTSKLDKSHLYSAAVESLAENISDSITGPLFYYVLFGLPGAVVYRVVNTYDALFGYRNARYEWFGKFPARFDDLLNLVPSRLTALFISFFNFKRSWEYIKKYGGIKINATYPMSAFAGVLGLGFEKIGYYKFDGKLPDMEDLGKALRLYKKVVFLIILVVVFSCMVV</sequence>
<protein>
    <recommendedName>
        <fullName evidence="9">Cobalamin biosynthesis protein CobD</fullName>
    </recommendedName>
</protein>
<dbReference type="GO" id="GO:0015420">
    <property type="term" value="F:ABC-type vitamin B12 transporter activity"/>
    <property type="evidence" value="ECO:0007669"/>
    <property type="project" value="UniProtKB-UniRule"/>
</dbReference>